<comment type="caution">
    <text evidence="2">The sequence shown here is derived from an EMBL/GenBank/DDBJ whole genome shotgun (WGS) entry which is preliminary data.</text>
</comment>
<reference evidence="2" key="2">
    <citation type="submission" date="2020-08" db="EMBL/GenBank/DDBJ databases">
        <title>Plant Genome Project.</title>
        <authorList>
            <person name="Zhang R.-G."/>
        </authorList>
    </citation>
    <scope>NUCLEOTIDE SEQUENCE</scope>
    <source>
        <strain evidence="2">Huo1</strain>
        <tissue evidence="2">Leaf</tissue>
    </source>
</reference>
<dbReference type="PROSITE" id="PS00194">
    <property type="entry name" value="THIOREDOXIN_1"/>
    <property type="match status" value="1"/>
</dbReference>
<dbReference type="Proteomes" id="UP000298416">
    <property type="component" value="Unassembled WGS sequence"/>
</dbReference>
<dbReference type="PRINTS" id="PR00421">
    <property type="entry name" value="THIOREDOXIN"/>
</dbReference>
<name>A0A8X8Y7D8_SALSN</name>
<accession>A0A8X8Y7D8</accession>
<dbReference type="InterPro" id="IPR050620">
    <property type="entry name" value="Thioredoxin_H-type-like"/>
</dbReference>
<reference evidence="2" key="1">
    <citation type="submission" date="2018-01" db="EMBL/GenBank/DDBJ databases">
        <authorList>
            <person name="Mao J.F."/>
        </authorList>
    </citation>
    <scope>NUCLEOTIDE SEQUENCE</scope>
    <source>
        <strain evidence="2">Huo1</strain>
        <tissue evidence="2">Leaf</tissue>
    </source>
</reference>
<feature type="domain" description="Thioredoxin" evidence="1">
    <location>
        <begin position="51"/>
        <end position="208"/>
    </location>
</feature>
<dbReference type="AlphaFoldDB" id="A0A8X8Y7D8"/>
<gene>
    <name evidence="2" type="ORF">SASPL_110541</name>
</gene>
<dbReference type="PANTHER" id="PTHR10438">
    <property type="entry name" value="THIOREDOXIN"/>
    <property type="match status" value="1"/>
</dbReference>
<sequence>MHKILPQLASAVEMAHGPNKNIFGNDSRFKKIFIKMGANVSTAYDGQASPKQIYQMPPPMQPQPAKKGQVIAFHSSAKWKLHFEAAKQTSKLIVVDFTATWCGPCKQILPAINEFAEKYTEVDFIKIDVDELDVCVSLAVSFFLSYQSNYLKKNVLIIRHKQCEQDVAEEYGVQAMPTFILIKKGKQVDKVVGTKKDDLQNKIEKHRF</sequence>
<protein>
    <recommendedName>
        <fullName evidence="1">Thioredoxin domain-containing protein</fullName>
    </recommendedName>
</protein>
<dbReference type="EMBL" id="PNBA02000004">
    <property type="protein sequence ID" value="KAG6426319.1"/>
    <property type="molecule type" value="Genomic_DNA"/>
</dbReference>
<dbReference type="Pfam" id="PF00085">
    <property type="entry name" value="Thioredoxin"/>
    <property type="match status" value="2"/>
</dbReference>
<dbReference type="SUPFAM" id="SSF52833">
    <property type="entry name" value="Thioredoxin-like"/>
    <property type="match status" value="1"/>
</dbReference>
<dbReference type="InterPro" id="IPR013766">
    <property type="entry name" value="Thioredoxin_domain"/>
</dbReference>
<dbReference type="InterPro" id="IPR017937">
    <property type="entry name" value="Thioredoxin_CS"/>
</dbReference>
<organism evidence="2">
    <name type="scientific">Salvia splendens</name>
    <name type="common">Scarlet sage</name>
    <dbReference type="NCBI Taxonomy" id="180675"/>
    <lineage>
        <taxon>Eukaryota</taxon>
        <taxon>Viridiplantae</taxon>
        <taxon>Streptophyta</taxon>
        <taxon>Embryophyta</taxon>
        <taxon>Tracheophyta</taxon>
        <taxon>Spermatophyta</taxon>
        <taxon>Magnoliopsida</taxon>
        <taxon>eudicotyledons</taxon>
        <taxon>Gunneridae</taxon>
        <taxon>Pentapetalae</taxon>
        <taxon>asterids</taxon>
        <taxon>lamiids</taxon>
        <taxon>Lamiales</taxon>
        <taxon>Lamiaceae</taxon>
        <taxon>Nepetoideae</taxon>
        <taxon>Mentheae</taxon>
        <taxon>Salviinae</taxon>
        <taxon>Salvia</taxon>
        <taxon>Salvia subgen. Calosphace</taxon>
        <taxon>core Calosphace</taxon>
    </lineage>
</organism>
<dbReference type="Gene3D" id="3.40.30.10">
    <property type="entry name" value="Glutaredoxin"/>
    <property type="match status" value="1"/>
</dbReference>
<evidence type="ECO:0000313" key="2">
    <source>
        <dbReference type="EMBL" id="KAG6426319.1"/>
    </source>
</evidence>
<dbReference type="InterPro" id="IPR036249">
    <property type="entry name" value="Thioredoxin-like_sf"/>
</dbReference>
<keyword evidence="3" id="KW-1185">Reference proteome</keyword>
<evidence type="ECO:0000259" key="1">
    <source>
        <dbReference type="PROSITE" id="PS51352"/>
    </source>
</evidence>
<evidence type="ECO:0000313" key="3">
    <source>
        <dbReference type="Proteomes" id="UP000298416"/>
    </source>
</evidence>
<dbReference type="PANTHER" id="PTHR10438:SF463">
    <property type="entry name" value="THIOREDOXIN"/>
    <property type="match status" value="1"/>
</dbReference>
<dbReference type="CDD" id="cd02947">
    <property type="entry name" value="TRX_family"/>
    <property type="match status" value="1"/>
</dbReference>
<proteinExistence type="predicted"/>
<dbReference type="PROSITE" id="PS51352">
    <property type="entry name" value="THIOREDOXIN_2"/>
    <property type="match status" value="1"/>
</dbReference>